<gene>
    <name evidence="8" type="ORF">UJA718_LOCUS8787</name>
</gene>
<dbReference type="Gene3D" id="3.30.420.40">
    <property type="match status" value="1"/>
</dbReference>
<dbReference type="EMBL" id="CAJOBP010000947">
    <property type="protein sequence ID" value="CAF4238488.1"/>
    <property type="molecule type" value="Genomic_DNA"/>
</dbReference>
<dbReference type="Pfam" id="PF01869">
    <property type="entry name" value="BcrAD_BadFG"/>
    <property type="match status" value="1"/>
</dbReference>
<dbReference type="InterPro" id="IPR057207">
    <property type="entry name" value="FBXL15_LRR"/>
</dbReference>
<accession>A0A820DVG2</accession>
<organism evidence="8 9">
    <name type="scientific">Rotaria socialis</name>
    <dbReference type="NCBI Taxonomy" id="392032"/>
    <lineage>
        <taxon>Eukaryota</taxon>
        <taxon>Metazoa</taxon>
        <taxon>Spiralia</taxon>
        <taxon>Gnathifera</taxon>
        <taxon>Rotifera</taxon>
        <taxon>Eurotatoria</taxon>
        <taxon>Bdelloidea</taxon>
        <taxon>Philodinida</taxon>
        <taxon>Philodinidae</taxon>
        <taxon>Rotaria</taxon>
    </lineage>
</organism>
<feature type="domain" description="ATPase BadF/BadG/BcrA/BcrD type" evidence="6">
    <location>
        <begin position="289"/>
        <end position="588"/>
    </location>
</feature>
<dbReference type="InterPro" id="IPR039758">
    <property type="entry name" value="NAGK-like"/>
</dbReference>
<evidence type="ECO:0000256" key="2">
    <source>
        <dbReference type="ARBA" id="ARBA00012122"/>
    </source>
</evidence>
<dbReference type="PANTHER" id="PTHR12862:SF0">
    <property type="entry name" value="N-ACETYL-D-GLUCOSAMINE KINASE"/>
    <property type="match status" value="1"/>
</dbReference>
<comment type="caution">
    <text evidence="8">The sequence shown here is derived from an EMBL/GenBank/DDBJ whole genome shotgun (WGS) entry which is preliminary data.</text>
</comment>
<evidence type="ECO:0000259" key="6">
    <source>
        <dbReference type="Pfam" id="PF01869"/>
    </source>
</evidence>
<evidence type="ECO:0000256" key="3">
    <source>
        <dbReference type="ARBA" id="ARBA00014974"/>
    </source>
</evidence>
<dbReference type="InterPro" id="IPR006553">
    <property type="entry name" value="Leu-rich_rpt_Cys-con_subtyp"/>
</dbReference>
<feature type="compositionally biased region" description="Polar residues" evidence="5">
    <location>
        <begin position="157"/>
        <end position="174"/>
    </location>
</feature>
<feature type="region of interest" description="Disordered" evidence="5">
    <location>
        <begin position="96"/>
        <end position="174"/>
    </location>
</feature>
<feature type="domain" description="F-box/LRR-repeat protein 15-like leucin rich repeat" evidence="7">
    <location>
        <begin position="696"/>
        <end position="815"/>
    </location>
</feature>
<keyword evidence="9" id="KW-1185">Reference proteome</keyword>
<feature type="compositionally biased region" description="Low complexity" evidence="5">
    <location>
        <begin position="27"/>
        <end position="39"/>
    </location>
</feature>
<dbReference type="Proteomes" id="UP000663873">
    <property type="component" value="Unassembled WGS sequence"/>
</dbReference>
<feature type="compositionally biased region" description="Polar residues" evidence="5">
    <location>
        <begin position="260"/>
        <end position="291"/>
    </location>
</feature>
<reference evidence="8" key="1">
    <citation type="submission" date="2021-02" db="EMBL/GenBank/DDBJ databases">
        <authorList>
            <person name="Nowell W R."/>
        </authorList>
    </citation>
    <scope>NUCLEOTIDE SEQUENCE</scope>
</reference>
<dbReference type="EC" id="2.7.1.59" evidence="2"/>
<dbReference type="SUPFAM" id="SSF52047">
    <property type="entry name" value="RNI-like"/>
    <property type="match status" value="1"/>
</dbReference>
<feature type="region of interest" description="Disordered" evidence="5">
    <location>
        <begin position="206"/>
        <end position="291"/>
    </location>
</feature>
<evidence type="ECO:0000256" key="4">
    <source>
        <dbReference type="ARBA" id="ARBA00031123"/>
    </source>
</evidence>
<evidence type="ECO:0000313" key="8">
    <source>
        <dbReference type="EMBL" id="CAF4238488.1"/>
    </source>
</evidence>
<name>A0A820DVG2_9BILA</name>
<evidence type="ECO:0000313" key="9">
    <source>
        <dbReference type="Proteomes" id="UP000663873"/>
    </source>
</evidence>
<feature type="compositionally biased region" description="Polar residues" evidence="5">
    <location>
        <begin position="43"/>
        <end position="55"/>
    </location>
</feature>
<dbReference type="AlphaFoldDB" id="A0A820DVG2"/>
<feature type="region of interest" description="Disordered" evidence="5">
    <location>
        <begin position="1"/>
        <end position="75"/>
    </location>
</feature>
<evidence type="ECO:0000256" key="5">
    <source>
        <dbReference type="SAM" id="MobiDB-lite"/>
    </source>
</evidence>
<evidence type="ECO:0000256" key="1">
    <source>
        <dbReference type="ARBA" id="ARBA00006198"/>
    </source>
</evidence>
<feature type="compositionally biased region" description="Polar residues" evidence="5">
    <location>
        <begin position="1"/>
        <end position="15"/>
    </location>
</feature>
<sequence length="854" mass="95660">MSATHSNEPNATEEYTTSREEQHQRYPSTNSSTPNSSGGEKQFNLTSNNERSGQNSRTSSLAESTTTSSTSINNEGFSNVGEIIQHLQRVWLDNNNHESSRRTGSNSGTQSANHSNLNETAPSHHSKGHSQSNQQHYNHHQSGQQQQHNQYSGQQYWNNYNNPRRSGSGNYTRNYSGGNNELYWNQKSNRFPSHRSMNNLMTNSANYQQQSQSSPPTQRRQGEQQQQQQQYYHNEQQQQQQQPSQSYFKKNRADHRPNGYTMQQQSLDYSSNTTTSEQSNINSTQSYPSGATKTEGVLIDEFGKVYATVQGGPSNPWVFGFDNVAKLLKQIIDDILVKSEVNWEQIVSVGMVLSGAGQIESQSNLRNELQSLNVDTNKVSIGEDLLGPVPNGGVVIIAGTGSNCVVYNGDGSSKRAGGWGHLLGDEGSGYWIAQRAIKCVFDHADNLKLSRHDLTRLSDEIKVYFKIQDMSQLLSYFYKNFQKDFIARFTQVIAKLAMNNNDAASQELFKEAGFMLGTHLRAISGHIETKLYDQGTLRVVAVGSVFRSWKFLKPGFTDALSNGNALPFHKVELAQLTSSAAIGAAIWAARKHDIPLPNVDFTKCFTTLDTIDLNNLNICFLLNDNLPFLLNCRTRTFDFRDCVDITDQSLALMARCSLTAQIERKRLQHLASTQNEIPPHTPTTSVLNPSIIYVRGLQITDYGLSQFVQQYPSLRKIRALHCSHITDESVIAIGSYCSRLMELDLTGCIKVTDAGINGLQQLTHLRSLALTQTSITDDSLISIGQSAFHHTLNEINLRMCTEITDDGFLFLLKNCPNLKTIGFIQCPKLTERSRQNLNPHTHQLSYLVWTIPVE</sequence>
<feature type="compositionally biased region" description="Low complexity" evidence="5">
    <location>
        <begin position="129"/>
        <end position="156"/>
    </location>
</feature>
<dbReference type="SMART" id="SM00367">
    <property type="entry name" value="LRR_CC"/>
    <property type="match status" value="6"/>
</dbReference>
<dbReference type="InterPro" id="IPR002731">
    <property type="entry name" value="ATPase_BadF"/>
</dbReference>
<protein>
    <recommendedName>
        <fullName evidence="3">N-acetyl-D-glucosamine kinase</fullName>
        <ecNumber evidence="2">2.7.1.59</ecNumber>
    </recommendedName>
    <alternativeName>
        <fullName evidence="4">GlcNAc kinase</fullName>
    </alternativeName>
</protein>
<comment type="similarity">
    <text evidence="1">Belongs to the eukaryotic-type N-acetylglucosamine kinase family.</text>
</comment>
<dbReference type="InterPro" id="IPR032675">
    <property type="entry name" value="LRR_dom_sf"/>
</dbReference>
<proteinExistence type="inferred from homology"/>
<dbReference type="Pfam" id="PF25372">
    <property type="entry name" value="DUF7885"/>
    <property type="match status" value="1"/>
</dbReference>
<feature type="compositionally biased region" description="Polar residues" evidence="5">
    <location>
        <begin position="102"/>
        <end position="123"/>
    </location>
</feature>
<dbReference type="Gene3D" id="3.80.10.10">
    <property type="entry name" value="Ribonuclease Inhibitor"/>
    <property type="match status" value="2"/>
</dbReference>
<evidence type="ECO:0000259" key="7">
    <source>
        <dbReference type="Pfam" id="PF25372"/>
    </source>
</evidence>
<dbReference type="GO" id="GO:0045127">
    <property type="term" value="F:N-acetylglucosamine kinase activity"/>
    <property type="evidence" value="ECO:0007669"/>
    <property type="project" value="UniProtKB-EC"/>
</dbReference>
<dbReference type="InterPro" id="IPR043129">
    <property type="entry name" value="ATPase_NBD"/>
</dbReference>
<feature type="compositionally biased region" description="Low complexity" evidence="5">
    <location>
        <begin position="208"/>
        <end position="242"/>
    </location>
</feature>
<dbReference type="PANTHER" id="PTHR12862">
    <property type="entry name" value="BADF TYPE ATPASE DOMAIN-CONTAINING PROTEIN"/>
    <property type="match status" value="1"/>
</dbReference>
<feature type="compositionally biased region" description="Low complexity" evidence="5">
    <location>
        <begin position="56"/>
        <end position="71"/>
    </location>
</feature>
<dbReference type="SUPFAM" id="SSF53067">
    <property type="entry name" value="Actin-like ATPase domain"/>
    <property type="match status" value="2"/>
</dbReference>